<dbReference type="Pfam" id="PF21762">
    <property type="entry name" value="DEDDh_C"/>
    <property type="match status" value="1"/>
</dbReference>
<feature type="compositionally biased region" description="Polar residues" evidence="1">
    <location>
        <begin position="51"/>
        <end position="64"/>
    </location>
</feature>
<dbReference type="EMBL" id="JAFJYH010000271">
    <property type="protein sequence ID" value="KAG4414305.1"/>
    <property type="molecule type" value="Genomic_DNA"/>
</dbReference>
<name>A0A8H7T8A1_9HELO</name>
<evidence type="ECO:0000313" key="4">
    <source>
        <dbReference type="Proteomes" id="UP000664132"/>
    </source>
</evidence>
<dbReference type="SUPFAM" id="SSF53098">
    <property type="entry name" value="Ribonuclease H-like"/>
    <property type="match status" value="1"/>
</dbReference>
<proteinExistence type="predicted"/>
<gene>
    <name evidence="3" type="ORF">IFR04_012551</name>
</gene>
<feature type="region of interest" description="Disordered" evidence="1">
    <location>
        <begin position="43"/>
        <end position="64"/>
    </location>
</feature>
<evidence type="ECO:0000259" key="2">
    <source>
        <dbReference type="Pfam" id="PF21762"/>
    </source>
</evidence>
<accession>A0A8H7T8A1</accession>
<dbReference type="InterPro" id="IPR012337">
    <property type="entry name" value="RNaseH-like_sf"/>
</dbReference>
<sequence>MATRHEKNIQQPPRSISTRGLRTLQRVLGLPPDPFLLLEEVQEDNRESDTLDQGASSKAGHSNLTQVQFPESAARAMNEPSIPAARDFKTSQQPEPLDVIFIAIDFEYSHYSPKTGRIRLREVGISMLDTRDIRHHNNHLKDVISTRHYRTVTDTKSFLFGESIDVLQDELVLVLKGLFFLEDMSPKQTRNIILVGHGLSFEIKVLKGLGIDLNLASSVIEIFDTEFLGFLMVTSGAPGFRESDLYIGESTAVLAVKTKCPMRI</sequence>
<keyword evidence="4" id="KW-1185">Reference proteome</keyword>
<dbReference type="GO" id="GO:0005634">
    <property type="term" value="C:nucleus"/>
    <property type="evidence" value="ECO:0007669"/>
    <property type="project" value="TreeGrafter"/>
</dbReference>
<dbReference type="AlphaFoldDB" id="A0A8H7T8A1"/>
<dbReference type="PANTHER" id="PTHR28083">
    <property type="entry name" value="GOOD FOR FULL DBP5 ACTIVITY PROTEIN 2"/>
    <property type="match status" value="1"/>
</dbReference>
<protein>
    <recommendedName>
        <fullName evidence="2">Gfd2/YDR514C-like C-terminal domain-containing protein</fullName>
    </recommendedName>
</protein>
<dbReference type="InterPro" id="IPR040151">
    <property type="entry name" value="Gfd2/YDR514C-like"/>
</dbReference>
<dbReference type="PANTHER" id="PTHR28083:SF1">
    <property type="entry name" value="GOOD FOR FULL DBP5 ACTIVITY PROTEIN 2"/>
    <property type="match status" value="1"/>
</dbReference>
<reference evidence="3" key="1">
    <citation type="submission" date="2021-02" db="EMBL/GenBank/DDBJ databases">
        <title>Genome sequence Cadophora malorum strain M34.</title>
        <authorList>
            <person name="Stefanovic E."/>
            <person name="Vu D."/>
            <person name="Scully C."/>
            <person name="Dijksterhuis J."/>
            <person name="Roader J."/>
            <person name="Houbraken J."/>
        </authorList>
    </citation>
    <scope>NUCLEOTIDE SEQUENCE</scope>
    <source>
        <strain evidence="3">M34</strain>
    </source>
</reference>
<feature type="domain" description="Gfd2/YDR514C-like C-terminal" evidence="2">
    <location>
        <begin position="100"/>
        <end position="227"/>
    </location>
</feature>
<evidence type="ECO:0000256" key="1">
    <source>
        <dbReference type="SAM" id="MobiDB-lite"/>
    </source>
</evidence>
<dbReference type="OrthoDB" id="5953249at2759"/>
<dbReference type="InterPro" id="IPR048519">
    <property type="entry name" value="Gfd2/YDR514C-like_C"/>
</dbReference>
<evidence type="ECO:0000313" key="3">
    <source>
        <dbReference type="EMBL" id="KAG4414305.1"/>
    </source>
</evidence>
<organism evidence="3 4">
    <name type="scientific">Cadophora malorum</name>
    <dbReference type="NCBI Taxonomy" id="108018"/>
    <lineage>
        <taxon>Eukaryota</taxon>
        <taxon>Fungi</taxon>
        <taxon>Dikarya</taxon>
        <taxon>Ascomycota</taxon>
        <taxon>Pezizomycotina</taxon>
        <taxon>Leotiomycetes</taxon>
        <taxon>Helotiales</taxon>
        <taxon>Ploettnerulaceae</taxon>
        <taxon>Cadophora</taxon>
    </lineage>
</organism>
<comment type="caution">
    <text evidence="3">The sequence shown here is derived from an EMBL/GenBank/DDBJ whole genome shotgun (WGS) entry which is preliminary data.</text>
</comment>
<dbReference type="Proteomes" id="UP000664132">
    <property type="component" value="Unassembled WGS sequence"/>
</dbReference>